<dbReference type="InterPro" id="IPR011008">
    <property type="entry name" value="Dimeric_a/b-barrel"/>
</dbReference>
<dbReference type="SUPFAM" id="SSF46785">
    <property type="entry name" value="Winged helix' DNA-binding domain"/>
    <property type="match status" value="1"/>
</dbReference>
<organism evidence="5 6">
    <name type="scientific">Clostridium beijerinckii</name>
    <name type="common">Clostridium MP</name>
    <dbReference type="NCBI Taxonomy" id="1520"/>
    <lineage>
        <taxon>Bacteria</taxon>
        <taxon>Bacillati</taxon>
        <taxon>Bacillota</taxon>
        <taxon>Clostridia</taxon>
        <taxon>Eubacteriales</taxon>
        <taxon>Clostridiaceae</taxon>
        <taxon>Clostridium</taxon>
    </lineage>
</organism>
<dbReference type="Proteomes" id="UP000821656">
    <property type="component" value="Unassembled WGS sequence"/>
</dbReference>
<keyword evidence="1" id="KW-0805">Transcription regulation</keyword>
<dbReference type="InterPro" id="IPR011991">
    <property type="entry name" value="ArsR-like_HTH"/>
</dbReference>
<comment type="caution">
    <text evidence="5">The sequence shown here is derived from an EMBL/GenBank/DDBJ whole genome shotgun (WGS) entry which is preliminary data.</text>
</comment>
<keyword evidence="2" id="KW-0238">DNA-binding</keyword>
<dbReference type="PRINTS" id="PR00033">
    <property type="entry name" value="HTHASNC"/>
</dbReference>
<evidence type="ECO:0000256" key="3">
    <source>
        <dbReference type="ARBA" id="ARBA00023163"/>
    </source>
</evidence>
<keyword evidence="3" id="KW-0804">Transcription</keyword>
<dbReference type="Gene3D" id="3.30.70.920">
    <property type="match status" value="1"/>
</dbReference>
<dbReference type="GO" id="GO:0043565">
    <property type="term" value="F:sequence-specific DNA binding"/>
    <property type="evidence" value="ECO:0007669"/>
    <property type="project" value="InterPro"/>
</dbReference>
<evidence type="ECO:0000256" key="1">
    <source>
        <dbReference type="ARBA" id="ARBA00023015"/>
    </source>
</evidence>
<dbReference type="FunFam" id="1.10.10.10:FF:000186">
    <property type="entry name" value="AsnC family transcriptional regulator"/>
    <property type="match status" value="1"/>
</dbReference>
<dbReference type="InterPro" id="IPR019887">
    <property type="entry name" value="Tscrpt_reg_AsnC/Lrp_C"/>
</dbReference>
<dbReference type="CDD" id="cd00090">
    <property type="entry name" value="HTH_ARSR"/>
    <property type="match status" value="1"/>
</dbReference>
<evidence type="ECO:0000256" key="2">
    <source>
        <dbReference type="ARBA" id="ARBA00023125"/>
    </source>
</evidence>
<sequence>MTYNTNDKIIFEIKNILGALHMKFDEIDIAILSELQKNSRLSIRELSKRINLSPPSVTERVNRLQDSEIIEGYTIRINKKKLGLSIDCIMKITMKNGEYNKFKNFIKNHRRSEWGYRIAGDGCFLVKLSVKNLEEIEEFINDISEYSLTTTIIAFSEVEIDNNINKFMEDI</sequence>
<dbReference type="PANTHER" id="PTHR30154:SF53">
    <property type="entry name" value="HTH-TYPE TRANSCRIPTIONAL REGULATOR LRPC"/>
    <property type="match status" value="1"/>
</dbReference>
<dbReference type="InterPro" id="IPR019888">
    <property type="entry name" value="Tscrpt_reg_AsnC-like"/>
</dbReference>
<name>A0A9Q5CK01_CLOBE</name>
<dbReference type="GO" id="GO:0005829">
    <property type="term" value="C:cytosol"/>
    <property type="evidence" value="ECO:0007669"/>
    <property type="project" value="TreeGrafter"/>
</dbReference>
<dbReference type="Gene3D" id="1.10.10.10">
    <property type="entry name" value="Winged helix-like DNA-binding domain superfamily/Winged helix DNA-binding domain"/>
    <property type="match status" value="1"/>
</dbReference>
<dbReference type="PANTHER" id="PTHR30154">
    <property type="entry name" value="LEUCINE-RESPONSIVE REGULATORY PROTEIN"/>
    <property type="match status" value="1"/>
</dbReference>
<proteinExistence type="predicted"/>
<dbReference type="InterPro" id="IPR036388">
    <property type="entry name" value="WH-like_DNA-bd_sf"/>
</dbReference>
<feature type="domain" description="HTH asnC-type" evidence="4">
    <location>
        <begin position="24"/>
        <end position="85"/>
    </location>
</feature>
<evidence type="ECO:0000259" key="4">
    <source>
        <dbReference type="PROSITE" id="PS50956"/>
    </source>
</evidence>
<dbReference type="SMART" id="SM00344">
    <property type="entry name" value="HTH_ASNC"/>
    <property type="match status" value="1"/>
</dbReference>
<evidence type="ECO:0000313" key="5">
    <source>
        <dbReference type="EMBL" id="NRV10146.1"/>
    </source>
</evidence>
<dbReference type="SUPFAM" id="SSF54909">
    <property type="entry name" value="Dimeric alpha+beta barrel"/>
    <property type="match status" value="1"/>
</dbReference>
<protein>
    <submittedName>
        <fullName evidence="5">Lrp/AsnC family leucine-responsive transcriptional regulator</fullName>
    </submittedName>
</protein>
<gene>
    <name evidence="5" type="ORF">DFH45_003109</name>
</gene>
<dbReference type="PROSITE" id="PS50956">
    <property type="entry name" value="HTH_ASNC_2"/>
    <property type="match status" value="1"/>
</dbReference>
<accession>A0A9Q5CK01</accession>
<dbReference type="AlphaFoldDB" id="A0A9Q5CK01"/>
<dbReference type="Pfam" id="PF01037">
    <property type="entry name" value="AsnC_trans_reg"/>
    <property type="match status" value="1"/>
</dbReference>
<dbReference type="InterPro" id="IPR036390">
    <property type="entry name" value="WH_DNA-bd_sf"/>
</dbReference>
<dbReference type="GO" id="GO:0043200">
    <property type="term" value="P:response to amino acid"/>
    <property type="evidence" value="ECO:0007669"/>
    <property type="project" value="TreeGrafter"/>
</dbReference>
<reference evidence="5" key="1">
    <citation type="submission" date="2020-05" db="EMBL/GenBank/DDBJ databases">
        <title>Genomic insights into acetone-butanol-ethanol (ABE) fermentation by sequencing solventogenic clostridia strains.</title>
        <authorList>
            <person name="Brown S."/>
        </authorList>
    </citation>
    <scope>NUCLEOTIDE SEQUENCE</scope>
    <source>
        <strain evidence="5">DJ126</strain>
    </source>
</reference>
<dbReference type="EMBL" id="JABSXK010000001">
    <property type="protein sequence ID" value="NRV10146.1"/>
    <property type="molecule type" value="Genomic_DNA"/>
</dbReference>
<dbReference type="InterPro" id="IPR000485">
    <property type="entry name" value="AsnC-type_HTH_dom"/>
</dbReference>
<evidence type="ECO:0000313" key="6">
    <source>
        <dbReference type="Proteomes" id="UP000821656"/>
    </source>
</evidence>
<dbReference type="Pfam" id="PF13412">
    <property type="entry name" value="HTH_24"/>
    <property type="match status" value="1"/>
</dbReference>